<reference evidence="1" key="1">
    <citation type="journal article" date="2014" name="Front. Microbiol.">
        <title>High frequency of phylogenetically diverse reductive dehalogenase-homologous genes in deep subseafloor sedimentary metagenomes.</title>
        <authorList>
            <person name="Kawai M."/>
            <person name="Futagami T."/>
            <person name="Toyoda A."/>
            <person name="Takaki Y."/>
            <person name="Nishi S."/>
            <person name="Hori S."/>
            <person name="Arai W."/>
            <person name="Tsubouchi T."/>
            <person name="Morono Y."/>
            <person name="Uchiyama I."/>
            <person name="Ito T."/>
            <person name="Fujiyama A."/>
            <person name="Inagaki F."/>
            <person name="Takami H."/>
        </authorList>
    </citation>
    <scope>NUCLEOTIDE SEQUENCE</scope>
    <source>
        <strain evidence="1">Expedition CK06-06</strain>
    </source>
</reference>
<feature type="non-terminal residue" evidence="1">
    <location>
        <position position="1"/>
    </location>
</feature>
<accession>X1VN48</accession>
<evidence type="ECO:0000313" key="1">
    <source>
        <dbReference type="EMBL" id="GAJ10110.1"/>
    </source>
</evidence>
<gene>
    <name evidence="1" type="ORF">S12H4_50950</name>
</gene>
<name>X1VN48_9ZZZZ</name>
<dbReference type="Gene3D" id="3.40.710.10">
    <property type="entry name" value="DD-peptidase/beta-lactamase superfamily"/>
    <property type="match status" value="1"/>
</dbReference>
<dbReference type="InterPro" id="IPR012338">
    <property type="entry name" value="Beta-lactam/transpept-like"/>
</dbReference>
<dbReference type="AlphaFoldDB" id="X1VN48"/>
<dbReference type="SUPFAM" id="SSF56601">
    <property type="entry name" value="beta-lactamase/transpeptidase-like"/>
    <property type="match status" value="1"/>
</dbReference>
<protein>
    <recommendedName>
        <fullName evidence="2">Penicillin-binding protein transpeptidase domain-containing protein</fullName>
    </recommendedName>
</protein>
<evidence type="ECO:0008006" key="2">
    <source>
        <dbReference type="Google" id="ProtNLM"/>
    </source>
</evidence>
<proteinExistence type="predicted"/>
<sequence>RAENPAIALAVLIEHSGAGGSVAAPIAKKILECYFKKVRLL</sequence>
<organism evidence="1">
    <name type="scientific">marine sediment metagenome</name>
    <dbReference type="NCBI Taxonomy" id="412755"/>
    <lineage>
        <taxon>unclassified sequences</taxon>
        <taxon>metagenomes</taxon>
        <taxon>ecological metagenomes</taxon>
    </lineage>
</organism>
<comment type="caution">
    <text evidence="1">The sequence shown here is derived from an EMBL/GenBank/DDBJ whole genome shotgun (WGS) entry which is preliminary data.</text>
</comment>
<dbReference type="EMBL" id="BARW01032150">
    <property type="protein sequence ID" value="GAJ10110.1"/>
    <property type="molecule type" value="Genomic_DNA"/>
</dbReference>